<protein>
    <recommendedName>
        <fullName evidence="1">Thioesterase domain-containing protein</fullName>
    </recommendedName>
</protein>
<accession>A0A0D2AYL5</accession>
<dbReference type="OrthoDB" id="506431at2759"/>
<gene>
    <name evidence="2" type="ORF">PV07_06132</name>
</gene>
<dbReference type="AlphaFoldDB" id="A0A0D2AYL5"/>
<dbReference type="GeneID" id="27345326"/>
<proteinExistence type="predicted"/>
<dbReference type="InterPro" id="IPR052061">
    <property type="entry name" value="PTE-AB_protein"/>
</dbReference>
<dbReference type="CDD" id="cd03443">
    <property type="entry name" value="PaaI_thioesterase"/>
    <property type="match status" value="1"/>
</dbReference>
<dbReference type="HOGENOM" id="CLU_052827_4_0_1"/>
<dbReference type="Gene3D" id="3.10.129.10">
    <property type="entry name" value="Hotdog Thioesterase"/>
    <property type="match status" value="1"/>
</dbReference>
<evidence type="ECO:0000313" key="2">
    <source>
        <dbReference type="EMBL" id="KIW30387.1"/>
    </source>
</evidence>
<organism evidence="2 3">
    <name type="scientific">Cladophialophora immunda</name>
    <dbReference type="NCBI Taxonomy" id="569365"/>
    <lineage>
        <taxon>Eukaryota</taxon>
        <taxon>Fungi</taxon>
        <taxon>Dikarya</taxon>
        <taxon>Ascomycota</taxon>
        <taxon>Pezizomycotina</taxon>
        <taxon>Eurotiomycetes</taxon>
        <taxon>Chaetothyriomycetidae</taxon>
        <taxon>Chaetothyriales</taxon>
        <taxon>Herpotrichiellaceae</taxon>
        <taxon>Cladophialophora</taxon>
    </lineage>
</organism>
<evidence type="ECO:0000313" key="3">
    <source>
        <dbReference type="Proteomes" id="UP000054466"/>
    </source>
</evidence>
<dbReference type="PANTHER" id="PTHR47260">
    <property type="entry name" value="UPF0644 PROTEIN PB2B4.06"/>
    <property type="match status" value="1"/>
</dbReference>
<dbReference type="Pfam" id="PF03061">
    <property type="entry name" value="4HBT"/>
    <property type="match status" value="1"/>
</dbReference>
<dbReference type="EMBL" id="KN847042">
    <property type="protein sequence ID" value="KIW30387.1"/>
    <property type="molecule type" value="Genomic_DNA"/>
</dbReference>
<sequence length="224" mass="25493">MAPQTEQMDFMSQFITTHRVPEDARRHFESVEWTNKHLSNPLYHAIPTFSRVLKDSGEDYFFSRTVSSPSTIPHLVTLQLKDFPNYPERPKGQLKMRTNHNEVTQVPPNPDCIMLLRLGRPGLDGHPSVIHGGMACAILDEMMGLCVMLHHQHISGPRDSLFTVSLNVTYRAPVPTPGDVLVRCWLVGREGRKWLSRGQIVDKDGKVMTEAEGMWVLAKRQEKL</sequence>
<dbReference type="PANTHER" id="PTHR47260:SF3">
    <property type="entry name" value="THIOESTERASE FAMILY PROTEIN (AFU_ORTHOLOGUE AFUA_7G03960)"/>
    <property type="match status" value="1"/>
</dbReference>
<name>A0A0D2AYL5_9EURO</name>
<dbReference type="InterPro" id="IPR029069">
    <property type="entry name" value="HotDog_dom_sf"/>
</dbReference>
<dbReference type="VEuPathDB" id="FungiDB:PV07_06132"/>
<evidence type="ECO:0000259" key="1">
    <source>
        <dbReference type="Pfam" id="PF03061"/>
    </source>
</evidence>
<dbReference type="Proteomes" id="UP000054466">
    <property type="component" value="Unassembled WGS sequence"/>
</dbReference>
<feature type="domain" description="Thioesterase" evidence="1">
    <location>
        <begin position="129"/>
        <end position="208"/>
    </location>
</feature>
<keyword evidence="3" id="KW-1185">Reference proteome</keyword>
<dbReference type="RefSeq" id="XP_016250603.1">
    <property type="nucleotide sequence ID" value="XM_016393084.1"/>
</dbReference>
<dbReference type="SUPFAM" id="SSF54637">
    <property type="entry name" value="Thioesterase/thiol ester dehydrase-isomerase"/>
    <property type="match status" value="1"/>
</dbReference>
<dbReference type="InterPro" id="IPR006683">
    <property type="entry name" value="Thioestr_dom"/>
</dbReference>
<reference evidence="2 3" key="1">
    <citation type="submission" date="2015-01" db="EMBL/GenBank/DDBJ databases">
        <title>The Genome Sequence of Cladophialophora immunda CBS83496.</title>
        <authorList>
            <consortium name="The Broad Institute Genomics Platform"/>
            <person name="Cuomo C."/>
            <person name="de Hoog S."/>
            <person name="Gorbushina A."/>
            <person name="Stielow B."/>
            <person name="Teixiera M."/>
            <person name="Abouelleil A."/>
            <person name="Chapman S.B."/>
            <person name="Priest M."/>
            <person name="Young S.K."/>
            <person name="Wortman J."/>
            <person name="Nusbaum C."/>
            <person name="Birren B."/>
        </authorList>
    </citation>
    <scope>NUCLEOTIDE SEQUENCE [LARGE SCALE GENOMIC DNA]</scope>
    <source>
        <strain evidence="2 3">CBS 83496</strain>
    </source>
</reference>